<dbReference type="SUPFAM" id="SSF53448">
    <property type="entry name" value="Nucleotide-diphospho-sugar transferases"/>
    <property type="match status" value="1"/>
</dbReference>
<dbReference type="GO" id="GO:0046872">
    <property type="term" value="F:metal ion binding"/>
    <property type="evidence" value="ECO:0007669"/>
    <property type="project" value="UniProtKB-KW"/>
</dbReference>
<evidence type="ECO:0000256" key="5">
    <source>
        <dbReference type="ARBA" id="ARBA00022842"/>
    </source>
</evidence>
<keyword evidence="5 8" id="KW-0460">Magnesium</keyword>
<proteinExistence type="inferred from homology"/>
<keyword evidence="7 8" id="KW-0501">Molybdenum cofactor biosynthesis</keyword>
<name>A0A7C2K579_UNCW3</name>
<dbReference type="InterPro" id="IPR013482">
    <property type="entry name" value="Molybde_CF_guanTrfase"/>
</dbReference>
<evidence type="ECO:0000256" key="4">
    <source>
        <dbReference type="ARBA" id="ARBA00022741"/>
    </source>
</evidence>
<comment type="catalytic activity">
    <reaction evidence="8">
        <text>Mo-molybdopterin + GTP + H(+) = Mo-molybdopterin guanine dinucleotide + diphosphate</text>
        <dbReference type="Rhea" id="RHEA:34243"/>
        <dbReference type="ChEBI" id="CHEBI:15378"/>
        <dbReference type="ChEBI" id="CHEBI:33019"/>
        <dbReference type="ChEBI" id="CHEBI:37565"/>
        <dbReference type="ChEBI" id="CHEBI:71302"/>
        <dbReference type="ChEBI" id="CHEBI:71310"/>
        <dbReference type="EC" id="2.7.7.77"/>
    </reaction>
</comment>
<evidence type="ECO:0000259" key="9">
    <source>
        <dbReference type="Pfam" id="PF12804"/>
    </source>
</evidence>
<sequence>MLENQKSKNRSLIILAGGQSRRMGEPKPILLVNQKRLIDYSVERIKDLFDEVLVVVKEREQCIEPFTCILDNSRVYAPIFGLYAGLKASKSFINLVIACDMPFIKRGLVEFLLAKAEECMADVTVPLVKGYFEPLLAVYSKSCIYAIEKEIKKGSLKITGFYSGVNLEVVPEEKIRIFDPEFQSFVNINTREDLRAFFRD</sequence>
<feature type="binding site" evidence="8">
    <location>
        <position position="71"/>
    </location>
    <ligand>
        <name>GTP</name>
        <dbReference type="ChEBI" id="CHEBI:37565"/>
    </ligand>
</feature>
<keyword evidence="3 8" id="KW-0479">Metal-binding</keyword>
<keyword evidence="2 8" id="KW-0808">Transferase</keyword>
<evidence type="ECO:0000256" key="7">
    <source>
        <dbReference type="ARBA" id="ARBA00023150"/>
    </source>
</evidence>
<dbReference type="AlphaFoldDB" id="A0A7C2K579"/>
<feature type="binding site" evidence="8">
    <location>
        <position position="100"/>
    </location>
    <ligand>
        <name>Mg(2+)</name>
        <dbReference type="ChEBI" id="CHEBI:18420"/>
    </ligand>
</feature>
<dbReference type="Gene3D" id="3.90.550.10">
    <property type="entry name" value="Spore Coat Polysaccharide Biosynthesis Protein SpsA, Chain A"/>
    <property type="match status" value="1"/>
</dbReference>
<comment type="domain">
    <text evidence="8">The N-terminal domain determines nucleotide recognition and specific binding, while the C-terminal domain determines the specific binding to the target protein.</text>
</comment>
<dbReference type="EC" id="2.7.7.77" evidence="8"/>
<evidence type="ECO:0000256" key="1">
    <source>
        <dbReference type="ARBA" id="ARBA00022490"/>
    </source>
</evidence>
<feature type="binding site" evidence="8">
    <location>
        <begin position="15"/>
        <end position="17"/>
    </location>
    <ligand>
        <name>GTP</name>
        <dbReference type="ChEBI" id="CHEBI:37565"/>
    </ligand>
</feature>
<keyword evidence="10" id="KW-0548">Nucleotidyltransferase</keyword>
<keyword evidence="6 8" id="KW-0342">GTP-binding</keyword>
<evidence type="ECO:0000256" key="6">
    <source>
        <dbReference type="ARBA" id="ARBA00023134"/>
    </source>
</evidence>
<dbReference type="GO" id="GO:0005737">
    <property type="term" value="C:cytoplasm"/>
    <property type="evidence" value="ECO:0007669"/>
    <property type="project" value="UniProtKB-SubCell"/>
</dbReference>
<dbReference type="GO" id="GO:0061603">
    <property type="term" value="F:molybdenum cofactor guanylyltransferase activity"/>
    <property type="evidence" value="ECO:0007669"/>
    <property type="project" value="UniProtKB-EC"/>
</dbReference>
<evidence type="ECO:0000313" key="10">
    <source>
        <dbReference type="EMBL" id="HEN28821.1"/>
    </source>
</evidence>
<evidence type="ECO:0000256" key="3">
    <source>
        <dbReference type="ARBA" id="ARBA00022723"/>
    </source>
</evidence>
<comment type="cofactor">
    <cofactor evidence="8">
        <name>Mg(2+)</name>
        <dbReference type="ChEBI" id="CHEBI:18420"/>
    </cofactor>
</comment>
<keyword evidence="1 8" id="KW-0963">Cytoplasm</keyword>
<dbReference type="InterPro" id="IPR029044">
    <property type="entry name" value="Nucleotide-diphossugar_trans"/>
</dbReference>
<dbReference type="InterPro" id="IPR025877">
    <property type="entry name" value="MobA-like_NTP_Trfase"/>
</dbReference>
<dbReference type="GO" id="GO:0006777">
    <property type="term" value="P:Mo-molybdopterin cofactor biosynthetic process"/>
    <property type="evidence" value="ECO:0007669"/>
    <property type="project" value="UniProtKB-KW"/>
</dbReference>
<dbReference type="CDD" id="cd02503">
    <property type="entry name" value="MobA"/>
    <property type="match status" value="1"/>
</dbReference>
<feature type="domain" description="MobA-like NTP transferase" evidence="9">
    <location>
        <begin position="13"/>
        <end position="150"/>
    </location>
</feature>
<comment type="similarity">
    <text evidence="8">Belongs to the MobA family.</text>
</comment>
<reference evidence="10" key="1">
    <citation type="journal article" date="2020" name="mSystems">
        <title>Genome- and Community-Level Interaction Insights into Carbon Utilization and Element Cycling Functions of Hydrothermarchaeota in Hydrothermal Sediment.</title>
        <authorList>
            <person name="Zhou Z."/>
            <person name="Liu Y."/>
            <person name="Xu W."/>
            <person name="Pan J."/>
            <person name="Luo Z.H."/>
            <person name="Li M."/>
        </authorList>
    </citation>
    <scope>NUCLEOTIDE SEQUENCE [LARGE SCALE GENOMIC DNA]</scope>
    <source>
        <strain evidence="10">SpSt-34</strain>
    </source>
</reference>
<organism evidence="10">
    <name type="scientific">candidate division WOR-3 bacterium</name>
    <dbReference type="NCBI Taxonomy" id="2052148"/>
    <lineage>
        <taxon>Bacteria</taxon>
        <taxon>Bacteria division WOR-3</taxon>
    </lineage>
</organism>
<gene>
    <name evidence="8" type="primary">mobA</name>
    <name evidence="10" type="ORF">ENQ77_09310</name>
</gene>
<dbReference type="PANTHER" id="PTHR19136">
    <property type="entry name" value="MOLYBDENUM COFACTOR GUANYLYLTRANSFERASE"/>
    <property type="match status" value="1"/>
</dbReference>
<dbReference type="PANTHER" id="PTHR19136:SF81">
    <property type="entry name" value="MOLYBDENUM COFACTOR GUANYLYLTRANSFERASE"/>
    <property type="match status" value="1"/>
</dbReference>
<evidence type="ECO:0000256" key="2">
    <source>
        <dbReference type="ARBA" id="ARBA00022679"/>
    </source>
</evidence>
<keyword evidence="4 8" id="KW-0547">Nucleotide-binding</keyword>
<comment type="caution">
    <text evidence="8">Lacks conserved residue(s) required for the propagation of feature annotation.</text>
</comment>
<accession>A0A7C2K579</accession>
<protein>
    <recommendedName>
        <fullName evidence="8">Probable molybdenum cofactor guanylyltransferase</fullName>
        <shortName evidence="8">MoCo guanylyltransferase</shortName>
        <ecNumber evidence="8">2.7.7.77</ecNumber>
    </recommendedName>
    <alternativeName>
        <fullName evidence="8">GTP:molybdopterin guanylyltransferase</fullName>
    </alternativeName>
    <alternativeName>
        <fullName evidence="8">Mo-MPT guanylyltransferase</fullName>
    </alternativeName>
    <alternativeName>
        <fullName evidence="8">Molybdopterin guanylyltransferase</fullName>
    </alternativeName>
    <alternativeName>
        <fullName evidence="8">Molybdopterin-guanine dinucleotide synthase</fullName>
        <shortName evidence="8">MGD synthase</shortName>
    </alternativeName>
</protein>
<feature type="binding site" evidence="8">
    <location>
        <position position="27"/>
    </location>
    <ligand>
        <name>GTP</name>
        <dbReference type="ChEBI" id="CHEBI:37565"/>
    </ligand>
</feature>
<comment type="caution">
    <text evidence="10">The sequence shown here is derived from an EMBL/GenBank/DDBJ whole genome shotgun (WGS) entry which is preliminary data.</text>
</comment>
<dbReference type="EMBL" id="DSOL01000264">
    <property type="protein sequence ID" value="HEN28821.1"/>
    <property type="molecule type" value="Genomic_DNA"/>
</dbReference>
<comment type="function">
    <text evidence="8">Transfers a GMP moiety from GTP to Mo-molybdopterin (Mo-MPT) cofactor (Moco or molybdenum cofactor) to form Mo-molybdopterin guanine dinucleotide (Mo-MGD) cofactor.</text>
</comment>
<feature type="binding site" evidence="8">
    <location>
        <position position="100"/>
    </location>
    <ligand>
        <name>GTP</name>
        <dbReference type="ChEBI" id="CHEBI:37565"/>
    </ligand>
</feature>
<dbReference type="GO" id="GO:0005525">
    <property type="term" value="F:GTP binding"/>
    <property type="evidence" value="ECO:0007669"/>
    <property type="project" value="UniProtKB-UniRule"/>
</dbReference>
<dbReference type="HAMAP" id="MF_00316">
    <property type="entry name" value="MobA"/>
    <property type="match status" value="1"/>
</dbReference>
<evidence type="ECO:0000256" key="8">
    <source>
        <dbReference type="HAMAP-Rule" id="MF_00316"/>
    </source>
</evidence>
<comment type="subcellular location">
    <subcellularLocation>
        <location evidence="8">Cytoplasm</location>
    </subcellularLocation>
</comment>
<dbReference type="Pfam" id="PF12804">
    <property type="entry name" value="NTP_transf_3"/>
    <property type="match status" value="1"/>
</dbReference>